<keyword evidence="20" id="KW-0175">Coiled coil</keyword>
<comment type="subcellular location">
    <subcellularLocation>
        <location evidence="2">Cytoplasm</location>
    </subcellularLocation>
    <subcellularLocation>
        <location evidence="1">Nucleus</location>
    </subcellularLocation>
</comment>
<dbReference type="Pfam" id="PF00013">
    <property type="entry name" value="KH_1"/>
    <property type="match status" value="13"/>
</dbReference>
<keyword evidence="15" id="KW-0539">Nucleus</keyword>
<feature type="region of interest" description="Disordered" evidence="21">
    <location>
        <begin position="842"/>
        <end position="868"/>
    </location>
</feature>
<keyword evidence="5" id="KW-0153">Cholesterol metabolism</keyword>
<feature type="compositionally biased region" description="Polar residues" evidence="21">
    <location>
        <begin position="1"/>
        <end position="11"/>
    </location>
</feature>
<keyword evidence="3" id="KW-0813">Transport</keyword>
<dbReference type="PANTHER" id="PTHR10627:SF34">
    <property type="entry name" value="VIGILIN"/>
    <property type="match status" value="1"/>
</dbReference>
<evidence type="ECO:0000259" key="22">
    <source>
        <dbReference type="SMART" id="SM00322"/>
    </source>
</evidence>
<feature type="compositionally biased region" description="Gly residues" evidence="21">
    <location>
        <begin position="1143"/>
        <end position="1155"/>
    </location>
</feature>
<keyword evidence="9 19" id="KW-0694">RNA-binding</keyword>
<reference evidence="23" key="4">
    <citation type="submission" date="2025-09" db="UniProtKB">
        <authorList>
            <consortium name="Ensembl"/>
        </authorList>
    </citation>
    <scope>IDENTIFICATION</scope>
    <source>
        <strain evidence="23">HSOK</strain>
    </source>
</reference>
<keyword evidence="4" id="KW-0963">Cytoplasm</keyword>
<dbReference type="FunFam" id="3.30.1370.10:FF:000062">
    <property type="entry name" value="vigilin isoform X1"/>
    <property type="match status" value="1"/>
</dbReference>
<dbReference type="GO" id="GO:0006869">
    <property type="term" value="P:lipid transport"/>
    <property type="evidence" value="ECO:0007669"/>
    <property type="project" value="UniProtKB-KW"/>
</dbReference>
<feature type="domain" description="K Homology" evidence="22">
    <location>
        <begin position="435"/>
        <end position="504"/>
    </location>
</feature>
<dbReference type="CDD" id="cd22406">
    <property type="entry name" value="KH-I_Vigilin_rpt2"/>
    <property type="match status" value="1"/>
</dbReference>
<dbReference type="CDD" id="cd22415">
    <property type="entry name" value="KH-I_Vigilin_rpt12"/>
    <property type="match status" value="1"/>
</dbReference>
<dbReference type="FunFam" id="3.30.1370.10:FF:000018">
    <property type="entry name" value="vigilin isoform X1"/>
    <property type="match status" value="3"/>
</dbReference>
<dbReference type="FunFam" id="3.30.1370.10:FF:000050">
    <property type="entry name" value="vigilin isoform X1"/>
    <property type="match status" value="1"/>
</dbReference>
<evidence type="ECO:0000256" key="19">
    <source>
        <dbReference type="PROSITE-ProRule" id="PRU00117"/>
    </source>
</evidence>
<keyword evidence="14" id="KW-0753">Steroid metabolism</keyword>
<dbReference type="CDD" id="cd22416">
    <property type="entry name" value="KH-I_Vigilin_rpt13"/>
    <property type="match status" value="1"/>
</dbReference>
<evidence type="ECO:0000256" key="11">
    <source>
        <dbReference type="ARBA" id="ARBA00023055"/>
    </source>
</evidence>
<feature type="domain" description="K Homology" evidence="22">
    <location>
        <begin position="581"/>
        <end position="650"/>
    </location>
</feature>
<evidence type="ECO:0000256" key="3">
    <source>
        <dbReference type="ARBA" id="ARBA00022448"/>
    </source>
</evidence>
<feature type="region of interest" description="Disordered" evidence="21">
    <location>
        <begin position="1135"/>
        <end position="1207"/>
    </location>
</feature>
<feature type="domain" description="K Homology" evidence="22">
    <location>
        <begin position="365"/>
        <end position="431"/>
    </location>
</feature>
<keyword evidence="12" id="KW-0443">Lipid metabolism</keyword>
<evidence type="ECO:0000256" key="7">
    <source>
        <dbReference type="ARBA" id="ARBA00022737"/>
    </source>
</evidence>
<feature type="domain" description="K Homology" evidence="22">
    <location>
        <begin position="223"/>
        <end position="291"/>
    </location>
</feature>
<dbReference type="SMART" id="SM00322">
    <property type="entry name" value="KH"/>
    <property type="match status" value="13"/>
</dbReference>
<name>A0A3P9H635_ORYLA</name>
<dbReference type="SUPFAM" id="SSF54791">
    <property type="entry name" value="Eukaryotic type KH-domain (KH-domain type I)"/>
    <property type="match status" value="12"/>
</dbReference>
<evidence type="ECO:0000256" key="14">
    <source>
        <dbReference type="ARBA" id="ARBA00023221"/>
    </source>
</evidence>
<feature type="region of interest" description="Disordered" evidence="21">
    <location>
        <begin position="1"/>
        <end position="62"/>
    </location>
</feature>
<dbReference type="PANTHER" id="PTHR10627">
    <property type="entry name" value="SCP160"/>
    <property type="match status" value="1"/>
</dbReference>
<protein>
    <recommendedName>
        <fullName evidence="16">Vigilin</fullName>
    </recommendedName>
    <alternativeName>
        <fullName evidence="18">High density lipoprotein-binding protein</fullName>
    </alternativeName>
</protein>
<dbReference type="CDD" id="cd22411">
    <property type="entry name" value="KH-I_Vigilin_rpt8"/>
    <property type="match status" value="1"/>
</dbReference>
<evidence type="ECO:0000256" key="8">
    <source>
        <dbReference type="ARBA" id="ARBA00022850"/>
    </source>
</evidence>
<dbReference type="CDD" id="cd22408">
    <property type="entry name" value="KH-I_Vigilin_rpt4"/>
    <property type="match status" value="1"/>
</dbReference>
<feature type="domain" description="K Homology" evidence="22">
    <location>
        <begin position="1051"/>
        <end position="1120"/>
    </location>
</feature>
<dbReference type="AlphaFoldDB" id="A0A3P9H635"/>
<organism evidence="23 24">
    <name type="scientific">Oryzias latipes</name>
    <name type="common">Japanese rice fish</name>
    <name type="synonym">Japanese killifish</name>
    <dbReference type="NCBI Taxonomy" id="8090"/>
    <lineage>
        <taxon>Eukaryota</taxon>
        <taxon>Metazoa</taxon>
        <taxon>Chordata</taxon>
        <taxon>Craniata</taxon>
        <taxon>Vertebrata</taxon>
        <taxon>Euteleostomi</taxon>
        <taxon>Actinopterygii</taxon>
        <taxon>Neopterygii</taxon>
        <taxon>Teleostei</taxon>
        <taxon>Neoteleostei</taxon>
        <taxon>Acanthomorphata</taxon>
        <taxon>Ovalentaria</taxon>
        <taxon>Atherinomorphae</taxon>
        <taxon>Beloniformes</taxon>
        <taxon>Adrianichthyidae</taxon>
        <taxon>Oryziinae</taxon>
        <taxon>Oryzias</taxon>
    </lineage>
</organism>
<dbReference type="CDD" id="cd22407">
    <property type="entry name" value="KH-I_Vigilin_rpt3"/>
    <property type="match status" value="1"/>
</dbReference>
<dbReference type="CDD" id="cd22413">
    <property type="entry name" value="KH-I_Vigilin_rpt10"/>
    <property type="match status" value="1"/>
</dbReference>
<reference evidence="23" key="3">
    <citation type="submission" date="2025-08" db="UniProtKB">
        <authorList>
            <consortium name="Ensembl"/>
        </authorList>
    </citation>
    <scope>IDENTIFICATION</scope>
    <source>
        <strain evidence="23">HSOK</strain>
    </source>
</reference>
<reference key="1">
    <citation type="journal article" date="2007" name="Nature">
        <title>The medaka draft genome and insights into vertebrate genome evolution.</title>
        <authorList>
            <person name="Kasahara M."/>
            <person name="Naruse K."/>
            <person name="Sasaki S."/>
            <person name="Nakatani Y."/>
            <person name="Qu W."/>
            <person name="Ahsan B."/>
            <person name="Yamada T."/>
            <person name="Nagayasu Y."/>
            <person name="Doi K."/>
            <person name="Kasai Y."/>
            <person name="Jindo T."/>
            <person name="Kobayashi D."/>
            <person name="Shimada A."/>
            <person name="Toyoda A."/>
            <person name="Kuroki Y."/>
            <person name="Fujiyama A."/>
            <person name="Sasaki T."/>
            <person name="Shimizu A."/>
            <person name="Asakawa S."/>
            <person name="Shimizu N."/>
            <person name="Hashimoto S."/>
            <person name="Yang J."/>
            <person name="Lee Y."/>
            <person name="Matsushima K."/>
            <person name="Sugano S."/>
            <person name="Sakaizumi M."/>
            <person name="Narita T."/>
            <person name="Ohishi K."/>
            <person name="Haga S."/>
            <person name="Ohta F."/>
            <person name="Nomoto H."/>
            <person name="Nogata K."/>
            <person name="Morishita T."/>
            <person name="Endo T."/>
            <person name="Shin-I T."/>
            <person name="Takeda H."/>
            <person name="Morishita S."/>
            <person name="Kohara Y."/>
        </authorList>
    </citation>
    <scope>NUCLEOTIDE SEQUENCE [LARGE SCALE GENOMIC DNA]</scope>
    <source>
        <strain>Hd-rR</strain>
    </source>
</reference>
<evidence type="ECO:0000256" key="9">
    <source>
        <dbReference type="ARBA" id="ARBA00022884"/>
    </source>
</evidence>
<keyword evidence="8" id="KW-0345">HDL</keyword>
<dbReference type="GO" id="GO:0005634">
    <property type="term" value="C:nucleus"/>
    <property type="evidence" value="ECO:0007669"/>
    <property type="project" value="UniProtKB-SubCell"/>
</dbReference>
<dbReference type="Proteomes" id="UP000265200">
    <property type="component" value="Chromosome 4"/>
</dbReference>
<dbReference type="CDD" id="cd22417">
    <property type="entry name" value="KH-I_Vigilin_rpt14"/>
    <property type="match status" value="1"/>
</dbReference>
<feature type="domain" description="K Homology" evidence="22">
    <location>
        <begin position="801"/>
        <end position="899"/>
    </location>
</feature>
<dbReference type="Pfam" id="PF24668">
    <property type="entry name" value="KH_Vigilin"/>
    <property type="match status" value="1"/>
</dbReference>
<evidence type="ECO:0000313" key="24">
    <source>
        <dbReference type="Proteomes" id="UP000265200"/>
    </source>
</evidence>
<reference evidence="23 24" key="2">
    <citation type="submission" date="2017-04" db="EMBL/GenBank/DDBJ databases">
        <title>CpG methylation of centromeres and impact of large insertions on vertebrate speciation.</title>
        <authorList>
            <person name="Ichikawa K."/>
            <person name="Yoshimura J."/>
            <person name="Morishita S."/>
        </authorList>
    </citation>
    <scope>NUCLEOTIDE SEQUENCE</scope>
    <source>
        <strain evidence="23 24">HSOK</strain>
    </source>
</reference>
<feature type="domain" description="K Homology" evidence="22">
    <location>
        <begin position="296"/>
        <end position="364"/>
    </location>
</feature>
<evidence type="ECO:0000256" key="21">
    <source>
        <dbReference type="SAM" id="MobiDB-lite"/>
    </source>
</evidence>
<dbReference type="Ensembl" id="ENSORLT00015009564.1">
    <property type="protein sequence ID" value="ENSORLP00015003267.1"/>
    <property type="gene ID" value="ENSORLG00015004126.1"/>
</dbReference>
<dbReference type="CDD" id="cd22418">
    <property type="entry name" value="KH-I_Vigilin_rpt15"/>
    <property type="match status" value="1"/>
</dbReference>
<evidence type="ECO:0000256" key="4">
    <source>
        <dbReference type="ARBA" id="ARBA00022490"/>
    </source>
</evidence>
<evidence type="ECO:0000256" key="17">
    <source>
        <dbReference type="ARBA" id="ARBA00055815"/>
    </source>
</evidence>
<evidence type="ECO:0000256" key="18">
    <source>
        <dbReference type="ARBA" id="ARBA00077940"/>
    </source>
</evidence>
<dbReference type="InterPro" id="IPR057778">
    <property type="entry name" value="KH_Vigilin_N"/>
</dbReference>
<evidence type="ECO:0000256" key="13">
    <source>
        <dbReference type="ARBA" id="ARBA00023166"/>
    </source>
</evidence>
<dbReference type="CDD" id="cd22414">
    <property type="entry name" value="KH-I_Vigilin_rpt11"/>
    <property type="match status" value="1"/>
</dbReference>
<dbReference type="InterPro" id="IPR004088">
    <property type="entry name" value="KH_dom_type_1"/>
</dbReference>
<keyword evidence="11" id="KW-0445">Lipid transport</keyword>
<keyword evidence="13" id="KW-1207">Sterol metabolism</keyword>
<evidence type="ECO:0000256" key="6">
    <source>
        <dbReference type="ARBA" id="ARBA00022553"/>
    </source>
</evidence>
<dbReference type="CDD" id="cd22405">
    <property type="entry name" value="KH-I_Vigilin_rpt1"/>
    <property type="match status" value="1"/>
</dbReference>
<dbReference type="CDD" id="cd22412">
    <property type="entry name" value="KH-I_Vigilin_rpt9"/>
    <property type="match status" value="1"/>
</dbReference>
<evidence type="ECO:0000256" key="2">
    <source>
        <dbReference type="ARBA" id="ARBA00004496"/>
    </source>
</evidence>
<feature type="domain" description="K Homology" evidence="22">
    <location>
        <begin position="978"/>
        <end position="1047"/>
    </location>
</feature>
<evidence type="ECO:0000256" key="10">
    <source>
        <dbReference type="ARBA" id="ARBA00022990"/>
    </source>
</evidence>
<dbReference type="GO" id="GO:0034364">
    <property type="term" value="C:high-density lipoprotein particle"/>
    <property type="evidence" value="ECO:0007669"/>
    <property type="project" value="UniProtKB-KW"/>
</dbReference>
<dbReference type="GO" id="GO:0003723">
    <property type="term" value="F:RNA binding"/>
    <property type="evidence" value="ECO:0007669"/>
    <property type="project" value="UniProtKB-UniRule"/>
</dbReference>
<sequence>MSSVAVLTQESFNEHRSGLLPEQSGAAVAGPSGKEEEDALPTYKDAFPPLPERAATPDGTQETANAWTKIRPLKSSIITQVFHVPLEERKYKDINQFGEGDQAKVCVDIMHKTGAHLELSLAKDQGLSIMVSGKLDAVMKARKEIVSRLQTQASATVAIPKEHHRFVIGKNGEKLQELELKTATKIQIPRPDDPSNQIKISGTKEGLEKAKHEILLISAEQDKRAVERVNIDKVYHPFITGAFNKMVSEMAQDTGARINVPPPSVNKTEIVITGEKEQVALAVAMIKKVYEEKKKNTTTIAVEVKKSQHKYVVGPKGNTLQEILDRTGVSVEIPPSDSSSETVILRGEPDRLGQALTEVYAKANSYTVSSVSAPSWLHRFIIGKKGQNLAKITQQMPKVHIEFTEGEDKITLEGPTKDVQMVQSQIEAIVIDLENERTKDLIIEQRFHRAIIGQKGEKIKEVRDKFPEVIINFPDPAHKSDIVQLRGPRNEVEKCSKFMQKMVAEMVENSFSVSVPIFKQFHRNIIGKGGSNIKKIREETNTKIDLPAENSNSEMIVITGKKVNCEAARNRILAIQKELANITEMDVSIPSKLHNSLIGSKGRLVRSIMEECGGVHIHFPNEGSGVDKVTIRGPVEEVEKAKQQLLALAEEKQTKSHTAELHAKPEYHKFLIGKGGGNIRKVRDSTGARIIFPTPEDKDQELITVVGTEEAVREAQKELEELIKSLDNIVEDTMNVDPKHHRYFVARRGQVLRDLADEYGGVMVSFPRTASQSDKVSLKGAKECVEAAKKRMQEMIEDLDAQVTMECVIPQKFHRSIMGPKGSRIQQITRDHNVQIKFPEREDPQAAHSEAPAQENGEANGELKESVDPEAPKRCDVIVISGRKERCEAAIEALKALVPVTIEVDVPFELHRYIIGQKGSGIRKMMDEFEVNIQVPGPDLQSDKIAITGLASHLERAKEGLLERVKELQAEQEDRALRSFKLTITVDPKYHPKIIGRKGAIITNIRTEHDVNIQFPEKNDENQDQITITGYEHKAIAARDAIQAIVDELEEMVSEDITLDSRVHARIIGARGKGIRKIMDEFKVDLRFPQSGAADPNLVTVIGRPEHVDEAIDHLLNLEEEYMADVAENEAKMAHMRPSGGSVAAGGGGGGGGASDEGRGPSKGFVVREAPWANPNEKAPDMSSSEDFPSFGAPVPTKTSPWGPKRF</sequence>
<evidence type="ECO:0000256" key="12">
    <source>
        <dbReference type="ARBA" id="ARBA00023098"/>
    </source>
</evidence>
<dbReference type="FunFam" id="3.30.1370.10:FF:000033">
    <property type="entry name" value="vigilin isoform X1"/>
    <property type="match status" value="1"/>
</dbReference>
<proteinExistence type="predicted"/>
<dbReference type="InterPro" id="IPR004087">
    <property type="entry name" value="KH_dom"/>
</dbReference>
<comment type="function">
    <text evidence="17">Appears to play a role in cell sterol metabolism. It may function to protect cells from over-accumulation of cholesterol.</text>
</comment>
<feature type="domain" description="K Homology" evidence="22">
    <location>
        <begin position="900"/>
        <end position="966"/>
    </location>
</feature>
<dbReference type="FunFam" id="3.30.1370.10:FF:000057">
    <property type="entry name" value="High density lipoprotein binding protein"/>
    <property type="match status" value="1"/>
</dbReference>
<dbReference type="Gene3D" id="3.30.1370.10">
    <property type="entry name" value="K Homology domain, type 1"/>
    <property type="match status" value="13"/>
</dbReference>
<evidence type="ECO:0000256" key="5">
    <source>
        <dbReference type="ARBA" id="ARBA00022548"/>
    </source>
</evidence>
<feature type="domain" description="K Homology" evidence="22">
    <location>
        <begin position="151"/>
        <end position="219"/>
    </location>
</feature>
<evidence type="ECO:0000256" key="16">
    <source>
        <dbReference type="ARBA" id="ARBA00039270"/>
    </source>
</evidence>
<accession>A0A3P9H635</accession>
<keyword evidence="7" id="KW-0677">Repeat</keyword>
<dbReference type="FunFam" id="3.30.1370.10:FF:000046">
    <property type="entry name" value="High density lipoprotein binding protein"/>
    <property type="match status" value="1"/>
</dbReference>
<dbReference type="FunFam" id="3.30.1370.10:FF:000061">
    <property type="entry name" value="High density lipoprotein binding protein"/>
    <property type="match status" value="1"/>
</dbReference>
<keyword evidence="10" id="KW-0007">Acetylation</keyword>
<evidence type="ECO:0000313" key="23">
    <source>
        <dbReference type="Ensembl" id="ENSORLP00015003267.1"/>
    </source>
</evidence>
<feature type="domain" description="K Homology" evidence="22">
    <location>
        <begin position="728"/>
        <end position="797"/>
    </location>
</feature>
<feature type="coiled-coil region" evidence="20">
    <location>
        <begin position="705"/>
        <end position="732"/>
    </location>
</feature>
<evidence type="ECO:0000256" key="15">
    <source>
        <dbReference type="ARBA" id="ARBA00023242"/>
    </source>
</evidence>
<dbReference type="CDD" id="cd22409">
    <property type="entry name" value="KH-I_Vigilin_rpt5"/>
    <property type="match status" value="1"/>
</dbReference>
<keyword evidence="6" id="KW-0597">Phosphoprotein</keyword>
<dbReference type="GO" id="GO:0005737">
    <property type="term" value="C:cytoplasm"/>
    <property type="evidence" value="ECO:0007669"/>
    <property type="project" value="UniProtKB-SubCell"/>
</dbReference>
<dbReference type="CDD" id="cd22410">
    <property type="entry name" value="KH-I_Vigilin_rpt7"/>
    <property type="match status" value="1"/>
</dbReference>
<dbReference type="InterPro" id="IPR036612">
    <property type="entry name" value="KH_dom_type_1_sf"/>
</dbReference>
<evidence type="ECO:0000256" key="1">
    <source>
        <dbReference type="ARBA" id="ARBA00004123"/>
    </source>
</evidence>
<feature type="domain" description="K Homology" evidence="22">
    <location>
        <begin position="655"/>
        <end position="724"/>
    </location>
</feature>
<dbReference type="FunFam" id="3.30.1370.10:FF:000042">
    <property type="entry name" value="Vigilin isoform X1"/>
    <property type="match status" value="1"/>
</dbReference>
<dbReference type="GO" id="GO:0008203">
    <property type="term" value="P:cholesterol metabolic process"/>
    <property type="evidence" value="ECO:0007669"/>
    <property type="project" value="UniProtKB-KW"/>
</dbReference>
<evidence type="ECO:0000256" key="20">
    <source>
        <dbReference type="SAM" id="Coils"/>
    </source>
</evidence>
<feature type="domain" description="K Homology" evidence="22">
    <location>
        <begin position="509"/>
        <end position="577"/>
    </location>
</feature>
<dbReference type="PROSITE" id="PS50084">
    <property type="entry name" value="KH_TYPE_1"/>
    <property type="match status" value="13"/>
</dbReference>